<dbReference type="OrthoDB" id="2437251at2759"/>
<dbReference type="Proteomes" id="UP000789572">
    <property type="component" value="Unassembled WGS sequence"/>
</dbReference>
<reference evidence="2" key="1">
    <citation type="submission" date="2021-06" db="EMBL/GenBank/DDBJ databases">
        <authorList>
            <person name="Kallberg Y."/>
            <person name="Tangrot J."/>
            <person name="Rosling A."/>
        </authorList>
    </citation>
    <scope>NUCLEOTIDE SEQUENCE</scope>
    <source>
        <strain evidence="2">IA702</strain>
    </source>
</reference>
<evidence type="ECO:0000256" key="1">
    <source>
        <dbReference type="SAM" id="MobiDB-lite"/>
    </source>
</evidence>
<protein>
    <submittedName>
        <fullName evidence="2">3239_t:CDS:1</fullName>
    </submittedName>
</protein>
<dbReference type="AlphaFoldDB" id="A0A9N9AQZ3"/>
<dbReference type="EMBL" id="CAJVPJ010000570">
    <property type="protein sequence ID" value="CAG8538421.1"/>
    <property type="molecule type" value="Genomic_DNA"/>
</dbReference>
<name>A0A9N9AQZ3_9GLOM</name>
<gene>
    <name evidence="2" type="ORF">POCULU_LOCUS4411</name>
</gene>
<comment type="caution">
    <text evidence="2">The sequence shown here is derived from an EMBL/GenBank/DDBJ whole genome shotgun (WGS) entry which is preliminary data.</text>
</comment>
<feature type="region of interest" description="Disordered" evidence="1">
    <location>
        <begin position="61"/>
        <end position="81"/>
    </location>
</feature>
<organism evidence="2 3">
    <name type="scientific">Paraglomus occultum</name>
    <dbReference type="NCBI Taxonomy" id="144539"/>
    <lineage>
        <taxon>Eukaryota</taxon>
        <taxon>Fungi</taxon>
        <taxon>Fungi incertae sedis</taxon>
        <taxon>Mucoromycota</taxon>
        <taxon>Glomeromycotina</taxon>
        <taxon>Glomeromycetes</taxon>
        <taxon>Paraglomerales</taxon>
        <taxon>Paraglomeraceae</taxon>
        <taxon>Paraglomus</taxon>
    </lineage>
</organism>
<proteinExistence type="predicted"/>
<feature type="region of interest" description="Disordered" evidence="1">
    <location>
        <begin position="188"/>
        <end position="207"/>
    </location>
</feature>
<evidence type="ECO:0000313" key="3">
    <source>
        <dbReference type="Proteomes" id="UP000789572"/>
    </source>
</evidence>
<accession>A0A9N9AQZ3</accession>
<evidence type="ECO:0000313" key="2">
    <source>
        <dbReference type="EMBL" id="CAG8538421.1"/>
    </source>
</evidence>
<keyword evidence="3" id="KW-1185">Reference proteome</keyword>
<feature type="compositionally biased region" description="Basic and acidic residues" evidence="1">
    <location>
        <begin position="189"/>
        <end position="207"/>
    </location>
</feature>
<sequence length="586" mass="68196">MATSNQTIDITNDRAKRCSRCEKCKKLDDFIRLSKNDLKEFSSCNACAEKRKKKRSESVSDGSELININSSSSNVAEDNRDEMNIDVENEALYDLVDLEDLISNCFTNVEENKQVLFSGTFTFENDLVTLSCDNQETDEESKYRSLVRSFLPAIETGSRYYWEIRKIYLHTKNKQYTGEATAYLGCAQRDNRKSTGPDERPSKRISEARPAIDRYPCGGNITINININKCQATIDIEHLMAHEYPTYRENNIPQNAIAWISRNVNRGFRKIEFYKRLREEKLINPTVHTYQQVYYWALKFSAQQYVTNVSNQLLSSRNFLEQQELTDQGYKVIFYLENDFVRALGFTTPFLRRIQTNNISEIIVDSTFKTNQENFEVFAVINNCGGYGVPFAYLYVSTMAASSERLHDLTNNINTRVKVLKEFFSLLRADGVLPSFILLDKDAGEIAAAEEAWSWTASIQICLWHVEHAVERKLREKRQKMSQYTSQVANDAKQQFEFIDEHWIPNGQANDLCAEGDIQDILKMIKRHSVLHPLIPINEGTFLTSDDIYRQSVREAYNYCKQKNLVYLWGYLWINWYKKNWWNLFG</sequence>